<dbReference type="InterPro" id="IPR005338">
    <property type="entry name" value="Anhydro_N_Ac-Mur_kinase"/>
</dbReference>
<comment type="function">
    <text evidence="2">Catalyzes the specific phosphorylation of 1,6-anhydro-N-acetylmuramic acid (anhMurNAc) with the simultaneous cleavage of the 1,6-anhydro ring, generating MurNAc-6-P. Is required for the utilization of anhMurNAc either imported from the medium or derived from its own cell wall murein, and thus plays a role in cell wall recycling.</text>
</comment>
<keyword evidence="1 2" id="KW-0418">Kinase</keyword>
<sequence>MTIVIGLISGTSVDGIDAVSVRLKGSTTDLQVQCLAKATYPYPPQLRSQILALCGGASISVADLASCDDAIAVEFSRAALNIQQQSPPAELIGSHGQTVYHRPPHPDATIPLGYSVQLGRPEAIAHQTGITTVGNFRLSDIAAQGEGAPLVPAVDAYLLRHPHLYRCIQNIGGIGNVTVLPPANMTGSHPVRGWDTGPGNALLDLAVAYLSDGRQSYDIDGAWSHRGTPCTPLVQKLMEDPFFQTPPPKSTGRELFGTEYLQKYLHQTQVYNLSPADILATLTELTAVSITHSYRHFLPQLPDQVLLCGGGCHNRYLRTRLEQLLHPIPIITTADAGVDPDFKEAIAFAVLAYWRTLGIPGNLPEVTGARQSVLLGNIFHPHRMIGL</sequence>
<keyword evidence="4" id="KW-1185">Reference proteome</keyword>
<protein>
    <recommendedName>
        <fullName evidence="2">Anhydro-N-acetylmuramic acid kinase</fullName>
        <ecNumber evidence="2">2.7.1.170</ecNumber>
    </recommendedName>
    <alternativeName>
        <fullName evidence="2">AnhMurNAc kinase</fullName>
    </alternativeName>
</protein>
<organism evidence="3 4">
    <name type="scientific">Limnospira platensis NIES-46</name>
    <dbReference type="NCBI Taxonomy" id="1236695"/>
    <lineage>
        <taxon>Bacteria</taxon>
        <taxon>Bacillati</taxon>
        <taxon>Cyanobacteriota</taxon>
        <taxon>Cyanophyceae</taxon>
        <taxon>Oscillatoriophycideae</taxon>
        <taxon>Oscillatoriales</taxon>
        <taxon>Sirenicapillariaceae</taxon>
        <taxon>Limnospira</taxon>
    </lineage>
</organism>
<dbReference type="CDD" id="cd24050">
    <property type="entry name" value="ASKHA_NBD_ANMK"/>
    <property type="match status" value="1"/>
</dbReference>
<comment type="catalytic activity">
    <reaction evidence="2">
        <text>1,6-anhydro-N-acetyl-beta-muramate + ATP + H2O = N-acetyl-D-muramate 6-phosphate + ADP + H(+)</text>
        <dbReference type="Rhea" id="RHEA:24952"/>
        <dbReference type="ChEBI" id="CHEBI:15377"/>
        <dbReference type="ChEBI" id="CHEBI:15378"/>
        <dbReference type="ChEBI" id="CHEBI:30616"/>
        <dbReference type="ChEBI" id="CHEBI:58690"/>
        <dbReference type="ChEBI" id="CHEBI:58722"/>
        <dbReference type="ChEBI" id="CHEBI:456216"/>
        <dbReference type="EC" id="2.7.1.170"/>
    </reaction>
</comment>
<keyword evidence="2" id="KW-0067">ATP-binding</keyword>
<keyword evidence="2" id="KW-0119">Carbohydrate metabolism</keyword>
<dbReference type="HAMAP" id="MF_01270">
    <property type="entry name" value="AnhMurNAc_kinase"/>
    <property type="match status" value="1"/>
</dbReference>
<keyword evidence="2" id="KW-0547">Nucleotide-binding</keyword>
<comment type="pathway">
    <text evidence="2">Amino-sugar metabolism; 1,6-anhydro-N-acetylmuramate degradation.</text>
</comment>
<feature type="binding site" evidence="2">
    <location>
        <begin position="10"/>
        <end position="17"/>
    </location>
    <ligand>
        <name>ATP</name>
        <dbReference type="ChEBI" id="CHEBI:30616"/>
    </ligand>
</feature>
<dbReference type="Proteomes" id="UP000326169">
    <property type="component" value="Unassembled WGS sequence"/>
</dbReference>
<dbReference type="Pfam" id="PF03702">
    <property type="entry name" value="AnmK"/>
    <property type="match status" value="1"/>
</dbReference>
<evidence type="ECO:0000256" key="2">
    <source>
        <dbReference type="HAMAP-Rule" id="MF_01270"/>
    </source>
</evidence>
<dbReference type="NCBIfam" id="NF007143">
    <property type="entry name" value="PRK09585.2-2"/>
    <property type="match status" value="1"/>
</dbReference>
<evidence type="ECO:0000313" key="4">
    <source>
        <dbReference type="Proteomes" id="UP000326169"/>
    </source>
</evidence>
<evidence type="ECO:0000256" key="1">
    <source>
        <dbReference type="ARBA" id="ARBA00022777"/>
    </source>
</evidence>
<dbReference type="GO" id="GO:0016301">
    <property type="term" value="F:kinase activity"/>
    <property type="evidence" value="ECO:0007669"/>
    <property type="project" value="UniProtKB-KW"/>
</dbReference>
<dbReference type="PANTHER" id="PTHR30605">
    <property type="entry name" value="ANHYDRO-N-ACETYLMURAMIC ACID KINASE"/>
    <property type="match status" value="1"/>
</dbReference>
<dbReference type="GeneID" id="301683191"/>
<dbReference type="EMBL" id="BIMW01000092">
    <property type="protein sequence ID" value="GCE94292.1"/>
    <property type="molecule type" value="Genomic_DNA"/>
</dbReference>
<keyword evidence="2" id="KW-0808">Transferase</keyword>
<name>A0A5M3T6P4_LIMPL</name>
<dbReference type="SUPFAM" id="SSF53067">
    <property type="entry name" value="Actin-like ATPase domain"/>
    <property type="match status" value="1"/>
</dbReference>
<dbReference type="NCBIfam" id="NF007148">
    <property type="entry name" value="PRK09585.3-2"/>
    <property type="match status" value="1"/>
</dbReference>
<proteinExistence type="inferred from homology"/>
<dbReference type="RefSeq" id="WP_006617512.1">
    <property type="nucleotide sequence ID" value="NZ_BIMW01000092.1"/>
</dbReference>
<dbReference type="EC" id="2.7.1.170" evidence="2"/>
<accession>A0A5M3T6P4</accession>
<comment type="caution">
    <text evidence="3">The sequence shown here is derived from an EMBL/GenBank/DDBJ whole genome shotgun (WGS) entry which is preliminary data.</text>
</comment>
<gene>
    <name evidence="2" type="primary">anmK</name>
    <name evidence="3" type="ORF">NIES46_23460</name>
</gene>
<evidence type="ECO:0000313" key="3">
    <source>
        <dbReference type="EMBL" id="GCE94292.1"/>
    </source>
</evidence>
<comment type="similarity">
    <text evidence="2">Belongs to the anhydro-N-acetylmuramic acid kinase family.</text>
</comment>
<comment type="pathway">
    <text evidence="2">Cell wall biogenesis; peptidoglycan recycling.</text>
</comment>
<dbReference type="InterPro" id="IPR043129">
    <property type="entry name" value="ATPase_NBD"/>
</dbReference>
<dbReference type="Gene3D" id="3.30.420.40">
    <property type="match status" value="2"/>
</dbReference>
<reference evidence="3 4" key="1">
    <citation type="journal article" date="2019" name="J Genomics">
        <title>The Draft Genome of a Hydrogen-producing Cyanobacterium, Arthrospira platensis NIES-46.</title>
        <authorList>
            <person name="Suzuki S."/>
            <person name="Yamaguchi H."/>
            <person name="Kawachi M."/>
        </authorList>
    </citation>
    <scope>NUCLEOTIDE SEQUENCE [LARGE SCALE GENOMIC DNA]</scope>
    <source>
        <strain evidence="3 4">NIES-46</strain>
    </source>
</reference>
<dbReference type="PANTHER" id="PTHR30605:SF0">
    <property type="entry name" value="ANHYDRO-N-ACETYLMURAMIC ACID KINASE"/>
    <property type="match status" value="1"/>
</dbReference>